<name>A0A9D2BQG3_9BACT</name>
<accession>A0A9D2BQG3</accession>
<reference evidence="3" key="1">
    <citation type="journal article" date="2021" name="PeerJ">
        <title>Extensive microbial diversity within the chicken gut microbiome revealed by metagenomics and culture.</title>
        <authorList>
            <person name="Gilroy R."/>
            <person name="Ravi A."/>
            <person name="Getino M."/>
            <person name="Pursley I."/>
            <person name="Horton D.L."/>
            <person name="Alikhan N.F."/>
            <person name="Baker D."/>
            <person name="Gharbi K."/>
            <person name="Hall N."/>
            <person name="Watson M."/>
            <person name="Adriaenssens E.M."/>
            <person name="Foster-Nyarko E."/>
            <person name="Jarju S."/>
            <person name="Secka A."/>
            <person name="Antonio M."/>
            <person name="Oren A."/>
            <person name="Chaudhuri R.R."/>
            <person name="La Ragione R."/>
            <person name="Hildebrand F."/>
            <person name="Pallen M.J."/>
        </authorList>
    </citation>
    <scope>NUCLEOTIDE SEQUENCE</scope>
    <source>
        <strain evidence="3">ChiHecec2B26-12326</strain>
    </source>
</reference>
<organism evidence="3 4">
    <name type="scientific">Candidatus Parabacteroides intestinigallinarum</name>
    <dbReference type="NCBI Taxonomy" id="2838722"/>
    <lineage>
        <taxon>Bacteria</taxon>
        <taxon>Pseudomonadati</taxon>
        <taxon>Bacteroidota</taxon>
        <taxon>Bacteroidia</taxon>
        <taxon>Bacteroidales</taxon>
        <taxon>Tannerellaceae</taxon>
        <taxon>Parabacteroides</taxon>
    </lineage>
</organism>
<dbReference type="EMBL" id="DXEN01000064">
    <property type="protein sequence ID" value="HIX86637.1"/>
    <property type="molecule type" value="Genomic_DNA"/>
</dbReference>
<protein>
    <submittedName>
        <fullName evidence="3">DNA-binding protein</fullName>
    </submittedName>
</protein>
<proteinExistence type="predicted"/>
<dbReference type="InterPro" id="IPR041607">
    <property type="entry name" value="HU-HIG"/>
</dbReference>
<dbReference type="SUPFAM" id="SSF47729">
    <property type="entry name" value="IHF-like DNA-binding proteins"/>
    <property type="match status" value="1"/>
</dbReference>
<sequence>MAKYIKQEMNALHGEGENPVYYRMKIERNIDLDEFAERISFPGSGVSKASVLQVMVSVAEHLAHCLAEGQSVTLDGIGTFKARLGVVKGKEMDSMDGDEPKRNARSIEVNGINFIADKDLVRETRSRCDLTRGGVSRIQGSPYTEAERIERASRYLDEHAYLRVTDYMALTGLKRTKATLELQRLSADPASGITASGYGCHRVYMRRKAG</sequence>
<dbReference type="NCBIfam" id="TIGR01201">
    <property type="entry name" value="HU_rel"/>
    <property type="match status" value="1"/>
</dbReference>
<evidence type="ECO:0000259" key="2">
    <source>
        <dbReference type="Pfam" id="PF18291"/>
    </source>
</evidence>
<dbReference type="InterPro" id="IPR010992">
    <property type="entry name" value="IHF-like_DNA-bd_dom_sf"/>
</dbReference>
<evidence type="ECO:0000256" key="1">
    <source>
        <dbReference type="ARBA" id="ARBA00023125"/>
    </source>
</evidence>
<feature type="domain" description="HU" evidence="2">
    <location>
        <begin position="4"/>
        <end position="130"/>
    </location>
</feature>
<dbReference type="GO" id="GO:0003677">
    <property type="term" value="F:DNA binding"/>
    <property type="evidence" value="ECO:0007669"/>
    <property type="project" value="UniProtKB-KW"/>
</dbReference>
<dbReference type="AlphaFoldDB" id="A0A9D2BQG3"/>
<comment type="caution">
    <text evidence="3">The sequence shown here is derived from an EMBL/GenBank/DDBJ whole genome shotgun (WGS) entry which is preliminary data.</text>
</comment>
<reference evidence="3" key="2">
    <citation type="submission" date="2021-04" db="EMBL/GenBank/DDBJ databases">
        <authorList>
            <person name="Gilroy R."/>
        </authorList>
    </citation>
    <scope>NUCLEOTIDE SEQUENCE</scope>
    <source>
        <strain evidence="3">ChiHecec2B26-12326</strain>
    </source>
</reference>
<gene>
    <name evidence="3" type="ORF">H9848_08550</name>
</gene>
<evidence type="ECO:0000313" key="3">
    <source>
        <dbReference type="EMBL" id="HIX86637.1"/>
    </source>
</evidence>
<keyword evidence="1 3" id="KW-0238">DNA-binding</keyword>
<evidence type="ECO:0000313" key="4">
    <source>
        <dbReference type="Proteomes" id="UP000823847"/>
    </source>
</evidence>
<dbReference type="InterPro" id="IPR005902">
    <property type="entry name" value="HU_DNA-bd_put"/>
</dbReference>
<dbReference type="Proteomes" id="UP000823847">
    <property type="component" value="Unassembled WGS sequence"/>
</dbReference>
<dbReference type="Pfam" id="PF18291">
    <property type="entry name" value="HU-HIG"/>
    <property type="match status" value="1"/>
</dbReference>